<dbReference type="EMBL" id="JAMKPW020000023">
    <property type="protein sequence ID" value="KAK8205658.1"/>
    <property type="molecule type" value="Genomic_DNA"/>
</dbReference>
<name>A0ACC3SF41_9PEZI</name>
<comment type="caution">
    <text evidence="1">The sequence shown here is derived from an EMBL/GenBank/DDBJ whole genome shotgun (WGS) entry which is preliminary data.</text>
</comment>
<dbReference type="Proteomes" id="UP001320706">
    <property type="component" value="Unassembled WGS sequence"/>
</dbReference>
<proteinExistence type="predicted"/>
<protein>
    <submittedName>
        <fullName evidence="1">Uncharacterized protein</fullName>
    </submittedName>
</protein>
<gene>
    <name evidence="1" type="ORF">M8818_004835</name>
</gene>
<evidence type="ECO:0000313" key="2">
    <source>
        <dbReference type="Proteomes" id="UP001320706"/>
    </source>
</evidence>
<evidence type="ECO:0000313" key="1">
    <source>
        <dbReference type="EMBL" id="KAK8205658.1"/>
    </source>
</evidence>
<accession>A0ACC3SF41</accession>
<organism evidence="1 2">
    <name type="scientific">Zalaria obscura</name>
    <dbReference type="NCBI Taxonomy" id="2024903"/>
    <lineage>
        <taxon>Eukaryota</taxon>
        <taxon>Fungi</taxon>
        <taxon>Dikarya</taxon>
        <taxon>Ascomycota</taxon>
        <taxon>Pezizomycotina</taxon>
        <taxon>Dothideomycetes</taxon>
        <taxon>Dothideomycetidae</taxon>
        <taxon>Dothideales</taxon>
        <taxon>Zalariaceae</taxon>
        <taxon>Zalaria</taxon>
    </lineage>
</organism>
<keyword evidence="2" id="KW-1185">Reference proteome</keyword>
<reference evidence="1" key="1">
    <citation type="submission" date="2024-02" db="EMBL/GenBank/DDBJ databases">
        <title>Metagenome Assembled Genome of Zalaria obscura JY119.</title>
        <authorList>
            <person name="Vighnesh L."/>
            <person name="Jagadeeshwari U."/>
            <person name="Venkata Ramana C."/>
            <person name="Sasikala C."/>
        </authorList>
    </citation>
    <scope>NUCLEOTIDE SEQUENCE</scope>
    <source>
        <strain evidence="1">JY119</strain>
    </source>
</reference>
<sequence>MAADNTASTNGSTSSTSNTNGSTSSTSNTNGTTTPQDRLPITLLTGFVGSGKTTLLLNLLPQLRAAHPGYKLSLIKNEIGDLAIDSALAAAAEMAATRELLGDCICCTNVGQIGVALDELCNSPGGRPDRVVIETSGSAEPIKLMVEINRLAAETGRYALDGVISVVDVENWGGYASTSFTAKLQARQTDLIVLNKWEEAGEERLERVLDRLGDMDVETPVVRSDRGWLNVELVFGVDRKMVLGWEDAGEHVHDESCGHGHGEGGDGVDGHSHKKQKQEHKHDHNEEMECLSIALNSSSPDAAVDLKKLESLLKSAPKDEVYRIKAVMSTKGPLPQPSTSPSNPSNRANDVAVDVSTPSRHILNWSFGRWAWIKDSRPRGKDDPVLRMSVFTARKVRVQEAIMSAAGQPRSVNSARSANSQEMGIEHVWGYEAAVAWLEGTGEIQQRALLRDWAAMELEVELEGR</sequence>